<dbReference type="InterPro" id="IPR015943">
    <property type="entry name" value="WD40/YVTN_repeat-like_dom_sf"/>
</dbReference>
<reference evidence="9" key="3">
    <citation type="submission" date="2025-09" db="UniProtKB">
        <authorList>
            <consortium name="Ensembl"/>
        </authorList>
    </citation>
    <scope>IDENTIFICATION</scope>
</reference>
<feature type="region of interest" description="Disordered" evidence="6">
    <location>
        <begin position="148"/>
        <end position="199"/>
    </location>
</feature>
<evidence type="ECO:0000256" key="1">
    <source>
        <dbReference type="ARBA" id="ARBA00004167"/>
    </source>
</evidence>
<dbReference type="Gene3D" id="2.130.10.10">
    <property type="entry name" value="YVTN repeat-like/Quinoprotein amine dehydrogenase"/>
    <property type="match status" value="1"/>
</dbReference>
<organism evidence="9 10">
    <name type="scientific">Podarcis muralis</name>
    <name type="common">Wall lizard</name>
    <name type="synonym">Lacerta muralis</name>
    <dbReference type="NCBI Taxonomy" id="64176"/>
    <lineage>
        <taxon>Eukaryota</taxon>
        <taxon>Metazoa</taxon>
        <taxon>Chordata</taxon>
        <taxon>Craniata</taxon>
        <taxon>Vertebrata</taxon>
        <taxon>Euteleostomi</taxon>
        <taxon>Lepidosauria</taxon>
        <taxon>Squamata</taxon>
        <taxon>Bifurcata</taxon>
        <taxon>Unidentata</taxon>
        <taxon>Episquamata</taxon>
        <taxon>Laterata</taxon>
        <taxon>Lacertibaenia</taxon>
        <taxon>Lacertidae</taxon>
        <taxon>Podarcis</taxon>
    </lineage>
</organism>
<keyword evidence="4 7" id="KW-0472">Membrane</keyword>
<evidence type="ECO:0000256" key="4">
    <source>
        <dbReference type="ARBA" id="ARBA00023136"/>
    </source>
</evidence>
<proteinExistence type="inferred from homology"/>
<sequence length="754" mass="82043">MPLIATLGGSSFLLAPREPLQRREKVAPPCPLRCIAARTSWIIGSSQLGLSRSGSLKPGVSLTHTLTHTHTHTHTHTPEMASQETMAHPHPPSAAARSAPRRAQKPQPPHLNSGSLQNYTSQEAKEPSACALPVSSMATVLSRALKLPGKKSPDLGEYDPLTQADSDESEDDLVLNIQKNGGVKNGKSPLGEVQDVDSDAEVGMTKQHLSEGLAEEYPSEATSGLEQKTANSMMPYVRTAVFLLTVVVSMILVLVCAFLIPCPPRDLHNTWIRNLGQEAGGVLFPPELFDVNGDGLPDILLSFTALKNASVLGVSKPWVTVMALSGMNGSTLWSRHVKEEIRSVQCKGVNPVSPSEPVCLITGTSKFLSLLRASSGEPIWTLDSSHLPSGTLAAPAVTVPDVDGDRVSDLVVLAIGETQPDLCFILVSGKTGIPVGGPVKYSINGNGKLIGPQAHTTSHGAIYILFGFGNVQAVALRDIFAQAKNRDSFPPVLQREEPEWEKRRSINLSELIDIYSGGVEFLQAVKSPDGNCSDLLVTTEHGLTLLRGQDLEPRWDLKQQHIDSQPSPGYFSDDQTLDFLLQAQMANNITKQLLVVDGKSGEKIWSSELPSHMKKTDALSVMTLDKKSVFLFWANEKQSLLKSLEPSPRVHHLYLLHPSFPTVLLDLSNTTGTVTASSIGINDLQKDAFYITVTTSPTSEHQPGFLSVSKLRLRWALMTQSREVPLKESDPKINRGELRRFLSRIKFTDFAHKF</sequence>
<dbReference type="OMA" id="FFQHSAN"/>
<dbReference type="SUPFAM" id="SSF50998">
    <property type="entry name" value="Quinoprotein alcohol dehydrogenase-like"/>
    <property type="match status" value="1"/>
</dbReference>
<dbReference type="PANTHER" id="PTHR21419:SF25">
    <property type="entry name" value="PROTEIN FAM234B"/>
    <property type="match status" value="1"/>
</dbReference>
<dbReference type="PANTHER" id="PTHR21419">
    <property type="match status" value="1"/>
</dbReference>
<evidence type="ECO:0000313" key="10">
    <source>
        <dbReference type="Proteomes" id="UP000472272"/>
    </source>
</evidence>
<evidence type="ECO:0000259" key="8">
    <source>
        <dbReference type="Pfam" id="PF23727"/>
    </source>
</evidence>
<gene>
    <name evidence="9" type="primary">FAM234B</name>
</gene>
<name>A0A670K2X0_PODMU</name>
<evidence type="ECO:0000313" key="9">
    <source>
        <dbReference type="Ensembl" id="ENSPMRP00000030490.1"/>
    </source>
</evidence>
<dbReference type="Pfam" id="PF23727">
    <property type="entry name" value="Beta-prop_FAM234A_B"/>
    <property type="match status" value="1"/>
</dbReference>
<dbReference type="GeneTree" id="ENSGT00530000063694"/>
<reference evidence="9" key="2">
    <citation type="submission" date="2025-08" db="UniProtKB">
        <authorList>
            <consortium name="Ensembl"/>
        </authorList>
    </citation>
    <scope>IDENTIFICATION</scope>
</reference>
<feature type="compositionally biased region" description="Polar residues" evidence="6">
    <location>
        <begin position="112"/>
        <end position="122"/>
    </location>
</feature>
<dbReference type="GO" id="GO:0016020">
    <property type="term" value="C:membrane"/>
    <property type="evidence" value="ECO:0007669"/>
    <property type="project" value="UniProtKB-SubCell"/>
</dbReference>
<feature type="region of interest" description="Disordered" evidence="6">
    <location>
        <begin position="69"/>
        <end position="124"/>
    </location>
</feature>
<dbReference type="InterPro" id="IPR055409">
    <property type="entry name" value="Beta-prop_FAM234A_B"/>
</dbReference>
<evidence type="ECO:0000256" key="7">
    <source>
        <dbReference type="SAM" id="Phobius"/>
    </source>
</evidence>
<keyword evidence="3 7" id="KW-1133">Transmembrane helix</keyword>
<comment type="subcellular location">
    <subcellularLocation>
        <location evidence="1">Membrane</location>
        <topology evidence="1">Single-pass membrane protein</topology>
    </subcellularLocation>
</comment>
<dbReference type="Proteomes" id="UP000472272">
    <property type="component" value="Chromosome 10"/>
</dbReference>
<keyword evidence="2 7" id="KW-0812">Transmembrane</keyword>
<evidence type="ECO:0000256" key="5">
    <source>
        <dbReference type="ARBA" id="ARBA00025791"/>
    </source>
</evidence>
<dbReference type="InterPro" id="IPR045232">
    <property type="entry name" value="FAM234"/>
</dbReference>
<evidence type="ECO:0000256" key="6">
    <source>
        <dbReference type="SAM" id="MobiDB-lite"/>
    </source>
</evidence>
<dbReference type="AlphaFoldDB" id="A0A670K2X0"/>
<dbReference type="InterPro" id="IPR011047">
    <property type="entry name" value="Quinoprotein_ADH-like_sf"/>
</dbReference>
<keyword evidence="10" id="KW-1185">Reference proteome</keyword>
<evidence type="ECO:0000256" key="3">
    <source>
        <dbReference type="ARBA" id="ARBA00022989"/>
    </source>
</evidence>
<protein>
    <submittedName>
        <fullName evidence="9">Family with sequence similarity 234 member B</fullName>
    </submittedName>
</protein>
<feature type="domain" description="FAM234A/B beta-propeller" evidence="8">
    <location>
        <begin position="290"/>
        <end position="747"/>
    </location>
</feature>
<evidence type="ECO:0000256" key="2">
    <source>
        <dbReference type="ARBA" id="ARBA00022692"/>
    </source>
</evidence>
<feature type="transmembrane region" description="Helical" evidence="7">
    <location>
        <begin position="240"/>
        <end position="260"/>
    </location>
</feature>
<accession>A0A670K2X0</accession>
<dbReference type="Ensembl" id="ENSPMRT00000032337.1">
    <property type="protein sequence ID" value="ENSPMRP00000030490.1"/>
    <property type="gene ID" value="ENSPMRG00000019736.1"/>
</dbReference>
<reference evidence="9 10" key="1">
    <citation type="journal article" date="2019" name="Proc. Natl. Acad. Sci. U.S.A.">
        <title>Regulatory changes in pterin and carotenoid genes underlie balanced color polymorphisms in the wall lizard.</title>
        <authorList>
            <person name="Andrade P."/>
            <person name="Pinho C."/>
            <person name="Perez I de Lanuza G."/>
            <person name="Afonso S."/>
            <person name="Brejcha J."/>
            <person name="Rubin C.J."/>
            <person name="Wallerman O."/>
            <person name="Pereira P."/>
            <person name="Sabatino S.J."/>
            <person name="Bellati A."/>
            <person name="Pellitteri-Rosa D."/>
            <person name="Bosakova Z."/>
            <person name="Bunikis I."/>
            <person name="Carretero M.A."/>
            <person name="Feiner N."/>
            <person name="Marsik P."/>
            <person name="Pauperio F."/>
            <person name="Salvi D."/>
            <person name="Soler L."/>
            <person name="While G.M."/>
            <person name="Uller T."/>
            <person name="Font E."/>
            <person name="Andersson L."/>
            <person name="Carneiro M."/>
        </authorList>
    </citation>
    <scope>NUCLEOTIDE SEQUENCE</scope>
</reference>
<comment type="similarity">
    <text evidence="5">Belongs to the FAM234 family.</text>
</comment>